<proteinExistence type="predicted"/>
<dbReference type="EMBL" id="AP023081">
    <property type="protein sequence ID" value="BCD85458.1"/>
    <property type="molecule type" value="Genomic_DNA"/>
</dbReference>
<sequence length="97" mass="10714">MQELKHVPFQVPKGTCHLRRMGFAPLYPSYESQCAPRGDSLDEESWSSRQKPPPRKPSESSCKGLSDMDVARAAMGQGWPFAARSWKDNGAKGFAAS</sequence>
<gene>
    <name evidence="2" type="ORF">PSm6_18650</name>
</gene>
<reference evidence="2" key="1">
    <citation type="submission" date="2020-05" db="EMBL/GenBank/DDBJ databases">
        <title>Complete genome sequence of Pseudomonas sp. Sm006.</title>
        <authorList>
            <person name="Takeuchi K."/>
            <person name="Someya N."/>
        </authorList>
    </citation>
    <scope>NUCLEOTIDE SEQUENCE</scope>
    <source>
        <strain evidence="2">Sm006</strain>
    </source>
</reference>
<feature type="region of interest" description="Disordered" evidence="1">
    <location>
        <begin position="33"/>
        <end position="67"/>
    </location>
</feature>
<accession>A0ABM7L782</accession>
<evidence type="ECO:0000256" key="1">
    <source>
        <dbReference type="SAM" id="MobiDB-lite"/>
    </source>
</evidence>
<keyword evidence="3" id="KW-1185">Reference proteome</keyword>
<evidence type="ECO:0000313" key="3">
    <source>
        <dbReference type="Proteomes" id="UP001064896"/>
    </source>
</evidence>
<organism evidence="2 3">
    <name type="scientific">Pseudomonas solani</name>
    <dbReference type="NCBI Taxonomy" id="2731552"/>
    <lineage>
        <taxon>Bacteria</taxon>
        <taxon>Pseudomonadati</taxon>
        <taxon>Pseudomonadota</taxon>
        <taxon>Gammaproteobacteria</taxon>
        <taxon>Pseudomonadales</taxon>
        <taxon>Pseudomonadaceae</taxon>
        <taxon>Pseudomonas</taxon>
    </lineage>
</organism>
<protein>
    <submittedName>
        <fullName evidence="2">Uncharacterized protein</fullName>
    </submittedName>
</protein>
<dbReference type="Proteomes" id="UP001064896">
    <property type="component" value="Chromosome"/>
</dbReference>
<name>A0ABM7L782_9PSED</name>
<evidence type="ECO:0000313" key="2">
    <source>
        <dbReference type="EMBL" id="BCD85458.1"/>
    </source>
</evidence>